<feature type="transmembrane region" description="Helical" evidence="7">
    <location>
        <begin position="275"/>
        <end position="295"/>
    </location>
</feature>
<evidence type="ECO:0000259" key="8">
    <source>
        <dbReference type="PROSITE" id="PS50928"/>
    </source>
</evidence>
<comment type="similarity">
    <text evidence="7">Belongs to the binding-protein-dependent transport system permease family.</text>
</comment>
<evidence type="ECO:0000313" key="9">
    <source>
        <dbReference type="EMBL" id="MET3545606.1"/>
    </source>
</evidence>
<keyword evidence="4 7" id="KW-0812">Transmembrane</keyword>
<reference evidence="9 10" key="1">
    <citation type="submission" date="2024-06" db="EMBL/GenBank/DDBJ databases">
        <title>Genomic Encyclopedia of Type Strains, Phase IV (KMG-IV): sequencing the most valuable type-strain genomes for metagenomic binning, comparative biology and taxonomic classification.</title>
        <authorList>
            <person name="Goeker M."/>
        </authorList>
    </citation>
    <scope>NUCLEOTIDE SEQUENCE [LARGE SCALE GENOMIC DNA]</scope>
    <source>
        <strain evidence="9 10">DSM 17253</strain>
    </source>
</reference>
<comment type="subcellular location">
    <subcellularLocation>
        <location evidence="1 7">Cell membrane</location>
        <topology evidence="1 7">Multi-pass membrane protein</topology>
    </subcellularLocation>
</comment>
<name>A0ABV2F1F4_9BACL</name>
<feature type="domain" description="ABC transmembrane type-1" evidence="8">
    <location>
        <begin position="78"/>
        <end position="296"/>
    </location>
</feature>
<dbReference type="InterPro" id="IPR051393">
    <property type="entry name" value="ABC_transporter_permease"/>
</dbReference>
<accession>A0ABV2F1F4</accession>
<feature type="transmembrane region" description="Helical" evidence="7">
    <location>
        <begin position="82"/>
        <end position="103"/>
    </location>
</feature>
<evidence type="ECO:0000256" key="7">
    <source>
        <dbReference type="RuleBase" id="RU363032"/>
    </source>
</evidence>
<dbReference type="Proteomes" id="UP001549098">
    <property type="component" value="Unassembled WGS sequence"/>
</dbReference>
<proteinExistence type="inferred from homology"/>
<evidence type="ECO:0000256" key="2">
    <source>
        <dbReference type="ARBA" id="ARBA00022448"/>
    </source>
</evidence>
<dbReference type="InterPro" id="IPR000515">
    <property type="entry name" value="MetI-like"/>
</dbReference>
<evidence type="ECO:0000256" key="1">
    <source>
        <dbReference type="ARBA" id="ARBA00004651"/>
    </source>
</evidence>
<dbReference type="Pfam" id="PF00528">
    <property type="entry name" value="BPD_transp_1"/>
    <property type="match status" value="1"/>
</dbReference>
<dbReference type="InterPro" id="IPR035906">
    <property type="entry name" value="MetI-like_sf"/>
</dbReference>
<keyword evidence="5 7" id="KW-1133">Transmembrane helix</keyword>
<feature type="transmembrane region" description="Helical" evidence="7">
    <location>
        <begin position="21"/>
        <end position="45"/>
    </location>
</feature>
<dbReference type="EMBL" id="JBEPLV010000002">
    <property type="protein sequence ID" value="MET3545606.1"/>
    <property type="molecule type" value="Genomic_DNA"/>
</dbReference>
<dbReference type="SUPFAM" id="SSF161098">
    <property type="entry name" value="MetI-like"/>
    <property type="match status" value="1"/>
</dbReference>
<dbReference type="PANTHER" id="PTHR30193:SF44">
    <property type="entry name" value="LACTOSE TRANSPORT SYSTEM PERMEASE PROTEIN LACF"/>
    <property type="match status" value="1"/>
</dbReference>
<comment type="caution">
    <text evidence="9">The sequence shown here is derived from an EMBL/GenBank/DDBJ whole genome shotgun (WGS) entry which is preliminary data.</text>
</comment>
<dbReference type="PANTHER" id="PTHR30193">
    <property type="entry name" value="ABC TRANSPORTER PERMEASE PROTEIN"/>
    <property type="match status" value="1"/>
</dbReference>
<evidence type="ECO:0000256" key="3">
    <source>
        <dbReference type="ARBA" id="ARBA00022475"/>
    </source>
</evidence>
<evidence type="ECO:0000313" key="10">
    <source>
        <dbReference type="Proteomes" id="UP001549098"/>
    </source>
</evidence>
<feature type="transmembrane region" description="Helical" evidence="7">
    <location>
        <begin position="216"/>
        <end position="238"/>
    </location>
</feature>
<feature type="transmembrane region" description="Helical" evidence="7">
    <location>
        <begin position="115"/>
        <end position="138"/>
    </location>
</feature>
<keyword evidence="3" id="KW-1003">Cell membrane</keyword>
<gene>
    <name evidence="9" type="ORF">ABID47_002217</name>
</gene>
<keyword evidence="6 7" id="KW-0472">Membrane</keyword>
<evidence type="ECO:0000256" key="6">
    <source>
        <dbReference type="ARBA" id="ARBA00023136"/>
    </source>
</evidence>
<protein>
    <submittedName>
        <fullName evidence="9">Aldouronate transport system permease protein</fullName>
    </submittedName>
</protein>
<evidence type="ECO:0000256" key="4">
    <source>
        <dbReference type="ARBA" id="ARBA00022692"/>
    </source>
</evidence>
<dbReference type="Gene3D" id="1.10.3720.10">
    <property type="entry name" value="MetI-like"/>
    <property type="match status" value="1"/>
</dbReference>
<keyword evidence="10" id="KW-1185">Reference proteome</keyword>
<dbReference type="CDD" id="cd06261">
    <property type="entry name" value="TM_PBP2"/>
    <property type="match status" value="1"/>
</dbReference>
<dbReference type="PROSITE" id="PS50928">
    <property type="entry name" value="ABC_TM1"/>
    <property type="match status" value="1"/>
</dbReference>
<sequence>MIKTTRRKGWRGLKKYTPLYIMMLPGLAYLVINNYLPLFGLSIAFKDVNYRKGIWNSDWVGFKNFEYLFKTQDAWMITRNTILYNAVFIILGLIVSIGTAVLLNEIKNKFLARFYQSVIILPYLISIIIVSYLVYAMFSVNTGLVNHTILPALGLDPISWYSEPKYWPFILTFVHIWKAAGYSCIVYLAAIIGIDPEYYEAAKLDGATKWMQIRKITLPMIMPVIMILTLLSIGRIFYSDFGLFYQVPMNSGALYSTTNVIDTYVFRGLMQLGDIGMSSAAGFYQSLVGFVLVLVSNSIVRKIDKDNALF</sequence>
<evidence type="ECO:0000256" key="5">
    <source>
        <dbReference type="ARBA" id="ARBA00022989"/>
    </source>
</evidence>
<keyword evidence="2 7" id="KW-0813">Transport</keyword>
<organism evidence="9 10">
    <name type="scientific">Paenibacillus favisporus</name>
    <dbReference type="NCBI Taxonomy" id="221028"/>
    <lineage>
        <taxon>Bacteria</taxon>
        <taxon>Bacillati</taxon>
        <taxon>Bacillota</taxon>
        <taxon>Bacilli</taxon>
        <taxon>Bacillales</taxon>
        <taxon>Paenibacillaceae</taxon>
        <taxon>Paenibacillus</taxon>
    </lineage>
</organism>
<feature type="transmembrane region" description="Helical" evidence="7">
    <location>
        <begin position="166"/>
        <end position="195"/>
    </location>
</feature>